<dbReference type="RefSeq" id="WP_134751241.1">
    <property type="nucleotide sequence ID" value="NZ_MYFO02000005.1"/>
</dbReference>
<dbReference type="Gene3D" id="3.10.129.10">
    <property type="entry name" value="Hotdog Thioesterase"/>
    <property type="match status" value="1"/>
</dbReference>
<accession>A0A4Y8Q673</accession>
<proteinExistence type="predicted"/>
<comment type="function">
    <text evidence="9">Involved in unsaturated fatty acids biosynthesis. Catalyzes the dehydration of short chain beta-hydroxyacyl-ACPs and long chain saturated and unsaturated beta-hydroxyacyl-ACPs.</text>
</comment>
<dbReference type="SUPFAM" id="SSF54637">
    <property type="entry name" value="Thioesterase/thiol ester dehydrase-isomerase"/>
    <property type="match status" value="1"/>
</dbReference>
<name>A0A4Y8Q673_9BACL</name>
<comment type="catalytic activity">
    <reaction evidence="1">
        <text>a (3R)-hydroxyacyl-[ACP] = a (2E)-enoyl-[ACP] + H2O</text>
        <dbReference type="Rhea" id="RHEA:13097"/>
        <dbReference type="Rhea" id="RHEA-COMP:9925"/>
        <dbReference type="Rhea" id="RHEA-COMP:9945"/>
        <dbReference type="ChEBI" id="CHEBI:15377"/>
        <dbReference type="ChEBI" id="CHEBI:78784"/>
        <dbReference type="ChEBI" id="CHEBI:78827"/>
        <dbReference type="EC" id="4.2.1.59"/>
    </reaction>
</comment>
<dbReference type="OrthoDB" id="9772788at2"/>
<dbReference type="InterPro" id="IPR029069">
    <property type="entry name" value="HotDog_dom_sf"/>
</dbReference>
<keyword evidence="5" id="KW-0444">Lipid biosynthesis</keyword>
<dbReference type="NCBIfam" id="NF000582">
    <property type="entry name" value="PRK00006.1"/>
    <property type="match status" value="1"/>
</dbReference>
<dbReference type="PANTHER" id="PTHR30272">
    <property type="entry name" value="3-HYDROXYACYL-[ACYL-CARRIER-PROTEIN] DEHYDRATASE"/>
    <property type="match status" value="1"/>
</dbReference>
<evidence type="ECO:0000256" key="5">
    <source>
        <dbReference type="ARBA" id="ARBA00022516"/>
    </source>
</evidence>
<evidence type="ECO:0000256" key="1">
    <source>
        <dbReference type="ARBA" id="ARBA00001055"/>
    </source>
</evidence>
<dbReference type="PANTHER" id="PTHR30272:SF3">
    <property type="entry name" value="(3R)-HYDROXYMYRISTOYL-[ACYL CARRIER PROTEIN] DEHYDRATASE"/>
    <property type="match status" value="1"/>
</dbReference>
<dbReference type="GO" id="GO:0009245">
    <property type="term" value="P:lipid A biosynthetic process"/>
    <property type="evidence" value="ECO:0007669"/>
    <property type="project" value="UniProtKB-KW"/>
</dbReference>
<evidence type="ECO:0000256" key="7">
    <source>
        <dbReference type="ARBA" id="ARBA00023098"/>
    </source>
</evidence>
<reference evidence="10 11" key="1">
    <citation type="submission" date="2017-03" db="EMBL/GenBank/DDBJ databases">
        <title>Isolation of Levoglucosan Utilizing Bacteria.</title>
        <authorList>
            <person name="Arya A.S."/>
        </authorList>
    </citation>
    <scope>NUCLEOTIDE SEQUENCE [LARGE SCALE GENOMIC DNA]</scope>
    <source>
        <strain evidence="10 11">MEC069</strain>
    </source>
</reference>
<evidence type="ECO:0000256" key="8">
    <source>
        <dbReference type="ARBA" id="ARBA00023239"/>
    </source>
</evidence>
<dbReference type="Pfam" id="PF07977">
    <property type="entry name" value="FabA"/>
    <property type="match status" value="1"/>
</dbReference>
<dbReference type="GO" id="GO:0019171">
    <property type="term" value="F:(3R)-hydroxyacyl-[acyl-carrier-protein] dehydratase activity"/>
    <property type="evidence" value="ECO:0007669"/>
    <property type="project" value="UniProtKB-EC"/>
</dbReference>
<gene>
    <name evidence="10" type="ORF">B5M42_07210</name>
</gene>
<dbReference type="InterPro" id="IPR013114">
    <property type="entry name" value="FabA_FabZ"/>
</dbReference>
<dbReference type="EC" id="4.2.1.59" evidence="3"/>
<evidence type="ECO:0000256" key="6">
    <source>
        <dbReference type="ARBA" id="ARBA00022556"/>
    </source>
</evidence>
<dbReference type="GO" id="GO:0016020">
    <property type="term" value="C:membrane"/>
    <property type="evidence" value="ECO:0007669"/>
    <property type="project" value="GOC"/>
</dbReference>
<dbReference type="Proteomes" id="UP000298246">
    <property type="component" value="Unassembled WGS sequence"/>
</dbReference>
<evidence type="ECO:0000256" key="3">
    <source>
        <dbReference type="ARBA" id="ARBA00013167"/>
    </source>
</evidence>
<keyword evidence="6" id="KW-0441">Lipid A biosynthesis</keyword>
<keyword evidence="8" id="KW-0456">Lyase</keyword>
<organism evidence="10 11">
    <name type="scientific">Paenibacillus athensensis</name>
    <dbReference type="NCBI Taxonomy" id="1967502"/>
    <lineage>
        <taxon>Bacteria</taxon>
        <taxon>Bacillati</taxon>
        <taxon>Bacillota</taxon>
        <taxon>Bacilli</taxon>
        <taxon>Bacillales</taxon>
        <taxon>Paenibacillaceae</taxon>
        <taxon>Paenibacillus</taxon>
    </lineage>
</organism>
<evidence type="ECO:0000256" key="4">
    <source>
        <dbReference type="ARBA" id="ARBA00022490"/>
    </source>
</evidence>
<dbReference type="EMBL" id="MYFO01000007">
    <property type="protein sequence ID" value="TFE89245.1"/>
    <property type="molecule type" value="Genomic_DNA"/>
</dbReference>
<evidence type="ECO:0000313" key="10">
    <source>
        <dbReference type="EMBL" id="TFE89245.1"/>
    </source>
</evidence>
<comment type="caution">
    <text evidence="10">The sequence shown here is derived from an EMBL/GenBank/DDBJ whole genome shotgun (WGS) entry which is preliminary data.</text>
</comment>
<comment type="subcellular location">
    <subcellularLocation>
        <location evidence="2">Cytoplasm</location>
    </subcellularLocation>
</comment>
<dbReference type="AlphaFoldDB" id="A0A4Y8Q673"/>
<keyword evidence="7" id="KW-0443">Lipid metabolism</keyword>
<keyword evidence="4" id="KW-0963">Cytoplasm</keyword>
<dbReference type="FunFam" id="3.10.129.10:FF:000001">
    <property type="entry name" value="3-hydroxyacyl-[acyl-carrier-protein] dehydratase FabZ"/>
    <property type="match status" value="1"/>
</dbReference>
<keyword evidence="11" id="KW-1185">Reference proteome</keyword>
<dbReference type="GO" id="GO:0005737">
    <property type="term" value="C:cytoplasm"/>
    <property type="evidence" value="ECO:0007669"/>
    <property type="project" value="UniProtKB-SubCell"/>
</dbReference>
<evidence type="ECO:0000256" key="2">
    <source>
        <dbReference type="ARBA" id="ARBA00004496"/>
    </source>
</evidence>
<sequence>MTDIFSVLPHRYPFLLVDRVTEREPGQWAKGYKHVSHNEWFFTGHFPGDPIMPGVLIVEALAQLGAFAGAPAEIGDGGPRKGMIASIKEIKFSAPVVPGDRLDLYFEITVCKGPFTKGRAEASVNGKTVVKIEELVVFSPKEGA</sequence>
<evidence type="ECO:0000256" key="9">
    <source>
        <dbReference type="ARBA" id="ARBA00025049"/>
    </source>
</evidence>
<protein>
    <recommendedName>
        <fullName evidence="3">3-hydroxyacyl-[acyl-carrier-protein] dehydratase</fullName>
        <ecNumber evidence="3">4.2.1.59</ecNumber>
    </recommendedName>
</protein>
<evidence type="ECO:0000313" key="11">
    <source>
        <dbReference type="Proteomes" id="UP000298246"/>
    </source>
</evidence>
<dbReference type="CDD" id="cd01288">
    <property type="entry name" value="FabZ"/>
    <property type="match status" value="1"/>
</dbReference>